<organism evidence="10">
    <name type="scientific">Leptotrichia alba</name>
    <dbReference type="NCBI Taxonomy" id="3239304"/>
    <lineage>
        <taxon>Bacteria</taxon>
        <taxon>Fusobacteriati</taxon>
        <taxon>Fusobacteriota</taxon>
        <taxon>Fusobacteriia</taxon>
        <taxon>Fusobacteriales</taxon>
        <taxon>Leptotrichiaceae</taxon>
        <taxon>Leptotrichia</taxon>
    </lineage>
</organism>
<dbReference type="GO" id="GO:0003677">
    <property type="term" value="F:DNA binding"/>
    <property type="evidence" value="ECO:0007669"/>
    <property type="project" value="UniProtKB-KW"/>
</dbReference>
<feature type="domain" description="Cas12f1-like TNB" evidence="8">
    <location>
        <begin position="249"/>
        <end position="316"/>
    </location>
</feature>
<protein>
    <submittedName>
        <fullName evidence="10">RNA-guided endonuclease TnpB family protein</fullName>
    </submittedName>
</protein>
<evidence type="ECO:0000256" key="2">
    <source>
        <dbReference type="ARBA" id="ARBA00022578"/>
    </source>
</evidence>
<dbReference type="GO" id="GO:0006310">
    <property type="term" value="P:DNA recombination"/>
    <property type="evidence" value="ECO:0007669"/>
    <property type="project" value="UniProtKB-KW"/>
</dbReference>
<dbReference type="GO" id="GO:0046872">
    <property type="term" value="F:metal ion binding"/>
    <property type="evidence" value="ECO:0007669"/>
    <property type="project" value="UniProtKB-KW"/>
</dbReference>
<proteinExistence type="inferred from homology"/>
<keyword evidence="6" id="KW-0233">DNA recombination</keyword>
<dbReference type="Pfam" id="PF07282">
    <property type="entry name" value="Cas12f1-like_TNB"/>
    <property type="match status" value="1"/>
</dbReference>
<keyword evidence="10" id="KW-0255">Endonuclease</keyword>
<evidence type="ECO:0000259" key="7">
    <source>
        <dbReference type="Pfam" id="PF01385"/>
    </source>
</evidence>
<keyword evidence="10" id="KW-0540">Nuclease</keyword>
<dbReference type="Pfam" id="PF12323">
    <property type="entry name" value="HTH_OrfB_IS605"/>
    <property type="match status" value="1"/>
</dbReference>
<keyword evidence="5" id="KW-0238">DNA-binding</keyword>
<dbReference type="NCBIfam" id="NF040570">
    <property type="entry name" value="guided_TnpB"/>
    <property type="match status" value="1"/>
</dbReference>
<feature type="domain" description="Transposase putative helix-turn-helix" evidence="9">
    <location>
        <begin position="1"/>
        <end position="48"/>
    </location>
</feature>
<dbReference type="KEGG" id="lala:AB8B28_02410"/>
<dbReference type="EMBL" id="CP165647">
    <property type="protein sequence ID" value="XDU62736.1"/>
    <property type="molecule type" value="Genomic_DNA"/>
</dbReference>
<evidence type="ECO:0000256" key="4">
    <source>
        <dbReference type="ARBA" id="ARBA00022833"/>
    </source>
</evidence>
<evidence type="ECO:0000259" key="9">
    <source>
        <dbReference type="Pfam" id="PF12323"/>
    </source>
</evidence>
<accession>A0AB39V4P7</accession>
<evidence type="ECO:0000313" key="10">
    <source>
        <dbReference type="EMBL" id="XDU62736.1"/>
    </source>
</evidence>
<gene>
    <name evidence="10" type="ORF">AB8B28_02410</name>
</gene>
<evidence type="ECO:0000256" key="5">
    <source>
        <dbReference type="ARBA" id="ARBA00023125"/>
    </source>
</evidence>
<keyword evidence="10" id="KW-0378">Hydrolase</keyword>
<evidence type="ECO:0000259" key="8">
    <source>
        <dbReference type="Pfam" id="PF07282"/>
    </source>
</evidence>
<evidence type="ECO:0000256" key="3">
    <source>
        <dbReference type="ARBA" id="ARBA00022723"/>
    </source>
</evidence>
<dbReference type="InterPro" id="IPR021027">
    <property type="entry name" value="Transposase_put_HTH"/>
</dbReference>
<sequence>MKYNLAFKYRIYPNKEQELLINKTFGCVRFVYNTILYAANKFYEETGKNKIITPASLKSENQFLKEVDSLALSNAQLNVRRSFTNFFQKRAKFPKFKSKKNSVKSYTTKTLTNSNGNYYVSVLTEFEKEIQKIPSNDKVIGLDFSMSELFVSSENQRADYPRYFRMLEEKLKKLQKSLSRKVKFSKNWYKQKAKISKLHEHIKNCRRDFLHKLSKKLSKEHNAVIVEDLNMKGMSQALNFGKSVGDNGWGMFLRMLEYKLMFLGKQFLKIDKWFPSSKTCSKCGNVKEELKLSERNYKCECCGIEIDRDYNAALNIKNIGKEMLRY</sequence>
<dbReference type="InterPro" id="IPR010095">
    <property type="entry name" value="Cas12f1-like_TNB"/>
</dbReference>
<dbReference type="GO" id="GO:0032196">
    <property type="term" value="P:transposition"/>
    <property type="evidence" value="ECO:0007669"/>
    <property type="project" value="UniProtKB-KW"/>
</dbReference>
<feature type="domain" description="Probable transposase IS891/IS1136/IS1341" evidence="7">
    <location>
        <begin position="124"/>
        <end position="236"/>
    </location>
</feature>
<comment type="similarity">
    <text evidence="1">In the C-terminal section; belongs to the transposase 35 family.</text>
</comment>
<evidence type="ECO:0000256" key="6">
    <source>
        <dbReference type="ARBA" id="ARBA00023172"/>
    </source>
</evidence>
<name>A0AB39V4P7_9FUSO</name>
<dbReference type="RefSeq" id="WP_369716577.1">
    <property type="nucleotide sequence ID" value="NZ_CP165647.1"/>
</dbReference>
<dbReference type="GO" id="GO:0004519">
    <property type="term" value="F:endonuclease activity"/>
    <property type="evidence" value="ECO:0007669"/>
    <property type="project" value="UniProtKB-KW"/>
</dbReference>
<reference evidence="10" key="1">
    <citation type="submission" date="2024-07" db="EMBL/GenBank/DDBJ databases">
        <authorList>
            <person name="Li X.-J."/>
            <person name="Wang X."/>
        </authorList>
    </citation>
    <scope>NUCLEOTIDE SEQUENCE</scope>
    <source>
        <strain evidence="10">HSP-536</strain>
    </source>
</reference>
<keyword evidence="4" id="KW-0862">Zinc</keyword>
<dbReference type="InterPro" id="IPR001959">
    <property type="entry name" value="Transposase"/>
</dbReference>
<dbReference type="AlphaFoldDB" id="A0AB39V4P7"/>
<evidence type="ECO:0000256" key="1">
    <source>
        <dbReference type="ARBA" id="ARBA00008761"/>
    </source>
</evidence>
<keyword evidence="3" id="KW-0479">Metal-binding</keyword>
<keyword evidence="2" id="KW-0815">Transposition</keyword>
<dbReference type="Pfam" id="PF01385">
    <property type="entry name" value="OrfB_IS605"/>
    <property type="match status" value="1"/>
</dbReference>